<dbReference type="GeneTree" id="ENSGT00950000183054"/>
<feature type="compositionally biased region" description="Basic and acidic residues" evidence="5">
    <location>
        <begin position="1"/>
        <end position="10"/>
    </location>
</feature>
<dbReference type="OMA" id="MESEEDC"/>
<comment type="similarity">
    <text evidence="4">Belongs to the synaptopodin family.</text>
</comment>
<dbReference type="PANTHER" id="PTHR24217">
    <property type="entry name" value="PUTATIVE-RELATED"/>
    <property type="match status" value="1"/>
</dbReference>
<accession>G1PD70</accession>
<dbReference type="GO" id="GO:0005634">
    <property type="term" value="C:nucleus"/>
    <property type="evidence" value="ECO:0007669"/>
    <property type="project" value="TreeGrafter"/>
</dbReference>
<evidence type="ECO:0000256" key="3">
    <source>
        <dbReference type="ARBA" id="ARBA00022553"/>
    </source>
</evidence>
<sequence length="599" mass="62687">ESIASRDERIAVPAKMTGIQEAKRRSTKPMFTFEPKVSPNPELLSLQSAEGKRGAGADSGPEEDYLSLGAEACNFMHGAAAKQKTPPPVAPKPAVKASSSSQPATPVSPVSPVWSPGVGPAPQPAFPRPPPLQGSVESSIKIAQPSYPPPRPASALNLAGPFRGPQAAVASVNHTAKPAGPTPAGSASHVSAAGPPSELPGMQGKGAQLFAKRQSRMEKYVVDSDTVQAHAARAQSPTPSLPAGWKYSSNVRAPPPVAYNPIHSPSYPLAAVKSQPSAPQASKTSKKKGKKPLNALDVMKHQPYQLNASLFTFQPPDAKAGLLQRSPAKVNTGPAPRQALPPRAINASSPTDASSPTNAQAASVYSLPAYSPQPAFFPEAASPVSASPVPTGVPVSPKQEVASTAYLVAPRPKFSAKKSGVTAQSGRSLSLPGRPVPPTVSATPAWARRPALRHPAQPASGPEGAHRRLAPWEAAAESPLGLVEEAFRPRDIRDSVVANVVSAARRKVLPAPTEGWGDGLPHAPKAPMASVGLCGSREYHGAPLPNSSVPTHSQWLHASYRQPSRNDSWMTSLETRSEYCLSAAEGNYNPYPRGWRRPT</sequence>
<feature type="region of interest" description="Disordered" evidence="5">
    <location>
        <begin position="413"/>
        <end position="466"/>
    </location>
</feature>
<feature type="region of interest" description="Disordered" evidence="5">
    <location>
        <begin position="1"/>
        <end position="64"/>
    </location>
</feature>
<keyword evidence="2" id="KW-0963">Cytoplasm</keyword>
<feature type="compositionally biased region" description="Pro residues" evidence="5">
    <location>
        <begin position="119"/>
        <end position="132"/>
    </location>
</feature>
<keyword evidence="3" id="KW-0597">Phosphoprotein</keyword>
<name>G1PD70_MYOLU</name>
<dbReference type="AlphaFoldDB" id="G1PD70"/>
<evidence type="ECO:0000256" key="5">
    <source>
        <dbReference type="SAM" id="MobiDB-lite"/>
    </source>
</evidence>
<dbReference type="EMBL" id="AAPE02055199">
    <property type="status" value="NOT_ANNOTATED_CDS"/>
    <property type="molecule type" value="Genomic_DNA"/>
</dbReference>
<gene>
    <name evidence="6" type="primary">SYNPO2</name>
</gene>
<feature type="region of interest" description="Disordered" evidence="5">
    <location>
        <begin position="167"/>
        <end position="204"/>
    </location>
</feature>
<feature type="compositionally biased region" description="Low complexity" evidence="5">
    <location>
        <begin position="92"/>
        <end position="118"/>
    </location>
</feature>
<dbReference type="InterPro" id="IPR051976">
    <property type="entry name" value="Synaptopodin_domain"/>
</dbReference>
<evidence type="ECO:0008006" key="8">
    <source>
        <dbReference type="Google" id="ProtNLM"/>
    </source>
</evidence>
<feature type="region of interest" description="Disordered" evidence="5">
    <location>
        <begin position="323"/>
        <end position="360"/>
    </location>
</feature>
<evidence type="ECO:0000256" key="2">
    <source>
        <dbReference type="ARBA" id="ARBA00022490"/>
    </source>
</evidence>
<feature type="compositionally biased region" description="Polar residues" evidence="5">
    <location>
        <begin position="346"/>
        <end position="360"/>
    </location>
</feature>
<dbReference type="InParanoid" id="G1PD70"/>
<keyword evidence="7" id="KW-1185">Reference proteome</keyword>
<comment type="subcellular location">
    <subcellularLocation>
        <location evidence="1">Cytoplasm</location>
    </subcellularLocation>
</comment>
<dbReference type="Proteomes" id="UP000001074">
    <property type="component" value="Unassembled WGS sequence"/>
</dbReference>
<dbReference type="GO" id="GO:0032233">
    <property type="term" value="P:positive regulation of actin filament bundle assembly"/>
    <property type="evidence" value="ECO:0007669"/>
    <property type="project" value="TreeGrafter"/>
</dbReference>
<feature type="region of interest" description="Disordered" evidence="5">
    <location>
        <begin position="79"/>
        <end position="137"/>
    </location>
</feature>
<dbReference type="GO" id="GO:0030018">
    <property type="term" value="C:Z disc"/>
    <property type="evidence" value="ECO:0007669"/>
    <property type="project" value="TreeGrafter"/>
</dbReference>
<reference evidence="6" key="2">
    <citation type="submission" date="2025-08" db="UniProtKB">
        <authorList>
            <consortium name="Ensembl"/>
        </authorList>
    </citation>
    <scope>IDENTIFICATION</scope>
</reference>
<dbReference type="HOGENOM" id="CLU_456034_0_0_1"/>
<reference evidence="6 7" key="1">
    <citation type="journal article" date="2011" name="Nature">
        <title>A high-resolution map of human evolutionary constraint using 29 mammals.</title>
        <authorList>
            <person name="Lindblad-Toh K."/>
            <person name="Garber M."/>
            <person name="Zuk O."/>
            <person name="Lin M.F."/>
            <person name="Parker B.J."/>
            <person name="Washietl S."/>
            <person name="Kheradpour P."/>
            <person name="Ernst J."/>
            <person name="Jordan G."/>
            <person name="Mauceli E."/>
            <person name="Ward L.D."/>
            <person name="Lowe C.B."/>
            <person name="Holloway A.K."/>
            <person name="Clamp M."/>
            <person name="Gnerre S."/>
            <person name="Alfoldi J."/>
            <person name="Beal K."/>
            <person name="Chang J."/>
            <person name="Clawson H."/>
            <person name="Cuff J."/>
            <person name="Di Palma F."/>
            <person name="Fitzgerald S."/>
            <person name="Flicek P."/>
            <person name="Guttman M."/>
            <person name="Hubisz M.J."/>
            <person name="Jaffe D.B."/>
            <person name="Jungreis I."/>
            <person name="Kent W.J."/>
            <person name="Kostka D."/>
            <person name="Lara M."/>
            <person name="Martins A.L."/>
            <person name="Massingham T."/>
            <person name="Moltke I."/>
            <person name="Raney B.J."/>
            <person name="Rasmussen M.D."/>
            <person name="Robinson J."/>
            <person name="Stark A."/>
            <person name="Vilella A.J."/>
            <person name="Wen J."/>
            <person name="Xie X."/>
            <person name="Zody M.C."/>
            <person name="Baldwin J."/>
            <person name="Bloom T."/>
            <person name="Chin C.W."/>
            <person name="Heiman D."/>
            <person name="Nicol R."/>
            <person name="Nusbaum C."/>
            <person name="Young S."/>
            <person name="Wilkinson J."/>
            <person name="Worley K.C."/>
            <person name="Kovar C.L."/>
            <person name="Muzny D.M."/>
            <person name="Gibbs R.A."/>
            <person name="Cree A."/>
            <person name="Dihn H.H."/>
            <person name="Fowler G."/>
            <person name="Jhangiani S."/>
            <person name="Joshi V."/>
            <person name="Lee S."/>
            <person name="Lewis L.R."/>
            <person name="Nazareth L.V."/>
            <person name="Okwuonu G."/>
            <person name="Santibanez J."/>
            <person name="Warren W.C."/>
            <person name="Mardis E.R."/>
            <person name="Weinstock G.M."/>
            <person name="Wilson R.K."/>
            <person name="Delehaunty K."/>
            <person name="Dooling D."/>
            <person name="Fronik C."/>
            <person name="Fulton L."/>
            <person name="Fulton B."/>
            <person name="Graves T."/>
            <person name="Minx P."/>
            <person name="Sodergren E."/>
            <person name="Birney E."/>
            <person name="Margulies E.H."/>
            <person name="Herrero J."/>
            <person name="Green E.D."/>
            <person name="Haussler D."/>
            <person name="Siepel A."/>
            <person name="Goldman N."/>
            <person name="Pollard K.S."/>
            <person name="Pedersen J.S."/>
            <person name="Lander E.S."/>
            <person name="Kellis M."/>
        </authorList>
    </citation>
    <scope>NUCLEOTIDE SEQUENCE [LARGE SCALE GENOMIC DNA]</scope>
</reference>
<evidence type="ECO:0000313" key="7">
    <source>
        <dbReference type="Proteomes" id="UP000001074"/>
    </source>
</evidence>
<dbReference type="PANTHER" id="PTHR24217:SF9">
    <property type="entry name" value="SYNAPTOPODIN-2"/>
    <property type="match status" value="1"/>
</dbReference>
<dbReference type="EMBL" id="AAPE02055198">
    <property type="status" value="NOT_ANNOTATED_CDS"/>
    <property type="molecule type" value="Genomic_DNA"/>
</dbReference>
<evidence type="ECO:0000256" key="4">
    <source>
        <dbReference type="ARBA" id="ARBA00038161"/>
    </source>
</evidence>
<protein>
    <recommendedName>
        <fullName evidence="8">Synaptopodin 2</fullName>
    </recommendedName>
</protein>
<dbReference type="GO" id="GO:0003779">
    <property type="term" value="F:actin binding"/>
    <property type="evidence" value="ECO:0007669"/>
    <property type="project" value="TreeGrafter"/>
</dbReference>
<dbReference type="Ensembl" id="ENSMLUT00000009213.2">
    <property type="protein sequence ID" value="ENSMLUP00000008397.2"/>
    <property type="gene ID" value="ENSMLUG00000009226.2"/>
</dbReference>
<organism evidence="6 7">
    <name type="scientific">Myotis lucifugus</name>
    <name type="common">Little brown bat</name>
    <dbReference type="NCBI Taxonomy" id="59463"/>
    <lineage>
        <taxon>Eukaryota</taxon>
        <taxon>Metazoa</taxon>
        <taxon>Chordata</taxon>
        <taxon>Craniata</taxon>
        <taxon>Vertebrata</taxon>
        <taxon>Euteleostomi</taxon>
        <taxon>Mammalia</taxon>
        <taxon>Eutheria</taxon>
        <taxon>Laurasiatheria</taxon>
        <taxon>Chiroptera</taxon>
        <taxon>Yangochiroptera</taxon>
        <taxon>Vespertilionidae</taxon>
        <taxon>Myotis</taxon>
    </lineage>
</organism>
<reference evidence="6" key="3">
    <citation type="submission" date="2025-09" db="UniProtKB">
        <authorList>
            <consortium name="Ensembl"/>
        </authorList>
    </citation>
    <scope>IDENTIFICATION</scope>
</reference>
<dbReference type="GO" id="GO:0001725">
    <property type="term" value="C:stress fiber"/>
    <property type="evidence" value="ECO:0007669"/>
    <property type="project" value="TreeGrafter"/>
</dbReference>
<proteinExistence type="inferred from homology"/>
<dbReference type="STRING" id="59463.ENSMLUP00000008397"/>
<evidence type="ECO:0000313" key="6">
    <source>
        <dbReference type="Ensembl" id="ENSMLUP00000008397.2"/>
    </source>
</evidence>
<feature type="region of interest" description="Disordered" evidence="5">
    <location>
        <begin position="263"/>
        <end position="296"/>
    </location>
</feature>
<dbReference type="eggNOG" id="KOG1703">
    <property type="taxonomic scope" value="Eukaryota"/>
</dbReference>
<evidence type="ECO:0000256" key="1">
    <source>
        <dbReference type="ARBA" id="ARBA00004496"/>
    </source>
</evidence>